<accession>A0A401KP56</accession>
<reference evidence="2 3" key="1">
    <citation type="submission" date="2016-09" db="EMBL/GenBank/DDBJ databases">
        <title>Aspergillus awamori IFM 58123T.</title>
        <authorList>
            <person name="Kusuya Y."/>
            <person name="Shimizu M."/>
            <person name="Takahashi H."/>
            <person name="Yaguchi T."/>
        </authorList>
    </citation>
    <scope>NUCLEOTIDE SEQUENCE [LARGE SCALE GENOMIC DNA]</scope>
    <source>
        <strain evidence="2 3">IFM 58123</strain>
    </source>
</reference>
<feature type="region of interest" description="Disordered" evidence="1">
    <location>
        <begin position="1"/>
        <end position="32"/>
    </location>
</feature>
<feature type="region of interest" description="Disordered" evidence="1">
    <location>
        <begin position="66"/>
        <end position="85"/>
    </location>
</feature>
<evidence type="ECO:0000256" key="1">
    <source>
        <dbReference type="SAM" id="MobiDB-lite"/>
    </source>
</evidence>
<dbReference type="Proteomes" id="UP000286921">
    <property type="component" value="Unassembled WGS sequence"/>
</dbReference>
<comment type="caution">
    <text evidence="2">The sequence shown here is derived from an EMBL/GenBank/DDBJ whole genome shotgun (WGS) entry which is preliminary data.</text>
</comment>
<feature type="compositionally biased region" description="Basic and acidic residues" evidence="1">
    <location>
        <begin position="1"/>
        <end position="13"/>
    </location>
</feature>
<keyword evidence="3" id="KW-1185">Reference proteome</keyword>
<dbReference type="PANTHER" id="PTHR47784">
    <property type="entry name" value="STEROL UPTAKE CONTROL PROTEIN 2"/>
    <property type="match status" value="1"/>
</dbReference>
<dbReference type="STRING" id="105351.A0A401KP56"/>
<name>A0A401KP56_ASPAW</name>
<gene>
    <name evidence="2" type="ORF">AAWM_03935</name>
</gene>
<organism evidence="2 3">
    <name type="scientific">Aspergillus awamori</name>
    <name type="common">Black koji mold</name>
    <dbReference type="NCBI Taxonomy" id="105351"/>
    <lineage>
        <taxon>Eukaryota</taxon>
        <taxon>Fungi</taxon>
        <taxon>Dikarya</taxon>
        <taxon>Ascomycota</taxon>
        <taxon>Pezizomycotina</taxon>
        <taxon>Eurotiomycetes</taxon>
        <taxon>Eurotiomycetidae</taxon>
        <taxon>Eurotiales</taxon>
        <taxon>Aspergillaceae</taxon>
        <taxon>Aspergillus</taxon>
    </lineage>
</organism>
<proteinExistence type="predicted"/>
<dbReference type="InterPro" id="IPR053157">
    <property type="entry name" value="Sterol_Uptake_Regulator"/>
</dbReference>
<dbReference type="PANTHER" id="PTHR47784:SF5">
    <property type="entry name" value="STEROL UPTAKE CONTROL PROTEIN 2"/>
    <property type="match status" value="1"/>
</dbReference>
<feature type="compositionally biased region" description="Low complexity" evidence="1">
    <location>
        <begin position="313"/>
        <end position="330"/>
    </location>
</feature>
<feature type="region of interest" description="Disordered" evidence="1">
    <location>
        <begin position="283"/>
        <end position="330"/>
    </location>
</feature>
<feature type="compositionally biased region" description="Basic and acidic residues" evidence="1">
    <location>
        <begin position="21"/>
        <end position="32"/>
    </location>
</feature>
<dbReference type="GO" id="GO:0001228">
    <property type="term" value="F:DNA-binding transcription activator activity, RNA polymerase II-specific"/>
    <property type="evidence" value="ECO:0007669"/>
    <property type="project" value="TreeGrafter"/>
</dbReference>
<dbReference type="AlphaFoldDB" id="A0A401KP56"/>
<evidence type="ECO:0000313" key="2">
    <source>
        <dbReference type="EMBL" id="GCB21050.1"/>
    </source>
</evidence>
<protein>
    <submittedName>
        <fullName evidence="2">Sterol uptake control protein 2</fullName>
    </submittedName>
</protein>
<evidence type="ECO:0000313" key="3">
    <source>
        <dbReference type="Proteomes" id="UP000286921"/>
    </source>
</evidence>
<sequence>MDRVPEGIGKEKVQNGCDAQPDDRQRVSYRHEPQQCALSASHQLAVYHYSSAKQMATYDPSLVSNDPTLVGSRPSDYEASVDEKLPSEQSASHVYQIHNTLFRHHYNVTTAQGMQLYRVENSSCTPKKPDLTFHAGSNEAGPIVAVCKFLHFSRHIKVGLGDPSDINGIIYEDLLAQDHRHAKYRWQMTMQTAQGPERHSFLWTRTHSVGIKEDRKTNSLSNRNFKLVEEQTGKVVGVFTNAVWKYKETGRLVMFVDHGEEFDLMALITVLALYEKARRRRDSAAASGGGGGATCEYDSSSSLLWTNEEPPSRTRSTKSSPAGASQSDSAAATTANSLNILGRWGDAFAASQAVPNLNITDLELMMQWCNSTHKSVSRGEHTDHIWRFRASEEAITHPFLLHGLLALSSLHIARTKHDTQQRPIYLSTAVAHQAQALALFRERLSDINSSNARAMFAFASVVVYYTFGLPHAPESSDPWANVDDLIQIFTLARGVQHILKQATSVIKSDEWSMIFKVEDLNEDYLRDAQSSLERLHEVNNACGAQDDTHDTAAYESALDRLAEMLAEARTGLSSVSISCRWAIRQLPEFMELLRERKPLALVMLAYHCVVFHHLRDAWYMGDRGSRVARALWEVLDDEWRPLIESHMLEIFGETHPVNTPDTAGIEHQETVS</sequence>
<dbReference type="EMBL" id="BDHI01000007">
    <property type="protein sequence ID" value="GCB21050.1"/>
    <property type="molecule type" value="Genomic_DNA"/>
</dbReference>